<comment type="subcellular location">
    <subcellularLocation>
        <location evidence="13">Cell membrane</location>
        <topology evidence="13">Single-pass membrane protein</topology>
    </subcellularLocation>
    <subcellularLocation>
        <location evidence="12">Endomembrane system</location>
        <topology evidence="12">Single-pass membrane protein</topology>
    </subcellularLocation>
</comment>
<dbReference type="NCBIfam" id="TIGR01144">
    <property type="entry name" value="ATP_synt_b"/>
    <property type="match status" value="1"/>
</dbReference>
<keyword evidence="2 13" id="KW-0813">Transport</keyword>
<comment type="subunit">
    <text evidence="13">F-type ATPases have 2 components, F(1) - the catalytic core - and F(0) - the membrane proton channel. F(1) has five subunits: alpha(3), beta(3), gamma(1), delta(1), epsilon(1). F(0) has three main subunits: a(1), b(2) and c(10-14). The alpha and beta chains form an alternating ring which encloses part of the gamma chain. F(1) is attached to F(0) by a central stalk formed by the gamma and epsilon chains, while a peripheral stalk is formed by the delta and b chains.</text>
</comment>
<feature type="transmembrane region" description="Helical" evidence="13">
    <location>
        <begin position="6"/>
        <end position="28"/>
    </location>
</feature>
<dbReference type="RefSeq" id="WP_177159789.1">
    <property type="nucleotide sequence ID" value="NZ_FOIF01000065.1"/>
</dbReference>
<evidence type="ECO:0000256" key="14">
    <source>
        <dbReference type="RuleBase" id="RU003848"/>
    </source>
</evidence>
<dbReference type="Pfam" id="PF00430">
    <property type="entry name" value="ATP-synt_B"/>
    <property type="match status" value="1"/>
</dbReference>
<evidence type="ECO:0000256" key="8">
    <source>
        <dbReference type="ARBA" id="ARBA00023065"/>
    </source>
</evidence>
<dbReference type="STRING" id="1120990.SAMN03080614_106511"/>
<comment type="similarity">
    <text evidence="1 13 14">Belongs to the ATPase B chain family.</text>
</comment>
<dbReference type="Gene3D" id="1.20.5.620">
    <property type="entry name" value="F1F0 ATP synthase subunit B, membrane domain"/>
    <property type="match status" value="1"/>
</dbReference>
<gene>
    <name evidence="13" type="primary">atpF</name>
    <name evidence="16" type="ORF">SAMN03080614_106511</name>
</gene>
<dbReference type="SUPFAM" id="SSF81573">
    <property type="entry name" value="F1F0 ATP synthase subunit B, membrane domain"/>
    <property type="match status" value="1"/>
</dbReference>
<keyword evidence="3 13" id="KW-1003">Cell membrane</keyword>
<dbReference type="GO" id="GO:0046933">
    <property type="term" value="F:proton-transporting ATP synthase activity, rotational mechanism"/>
    <property type="evidence" value="ECO:0007669"/>
    <property type="project" value="UniProtKB-UniRule"/>
</dbReference>
<accession>A0A1I0CB43</accession>
<evidence type="ECO:0000256" key="13">
    <source>
        <dbReference type="HAMAP-Rule" id="MF_01398"/>
    </source>
</evidence>
<evidence type="ECO:0000313" key="16">
    <source>
        <dbReference type="EMBL" id="SET16496.1"/>
    </source>
</evidence>
<protein>
    <recommendedName>
        <fullName evidence="13">ATP synthase subunit b</fullName>
    </recommendedName>
    <alternativeName>
        <fullName evidence="13">ATP synthase F(0) sector subunit b</fullName>
    </alternativeName>
    <alternativeName>
        <fullName evidence="13">ATPase subunit I</fullName>
    </alternativeName>
    <alternativeName>
        <fullName evidence="13">F-type ATPase subunit b</fullName>
        <shortName evidence="13">F-ATPase subunit b</shortName>
    </alternativeName>
</protein>
<comment type="function">
    <text evidence="11 13">F(1)F(0) ATP synthase produces ATP from ADP in the presence of a proton or sodium gradient. F-type ATPases consist of two structural domains, F(1) containing the extramembraneous catalytic core and F(0) containing the membrane proton channel, linked together by a central stalk and a peripheral stalk. During catalysis, ATP synthesis in the catalytic domain of F(1) is coupled via a rotary mechanism of the central stalk subunits to proton translocation.</text>
</comment>
<evidence type="ECO:0000313" key="17">
    <source>
        <dbReference type="Proteomes" id="UP000243819"/>
    </source>
</evidence>
<dbReference type="GO" id="GO:0045259">
    <property type="term" value="C:proton-transporting ATP synthase complex"/>
    <property type="evidence" value="ECO:0007669"/>
    <property type="project" value="UniProtKB-KW"/>
</dbReference>
<sequence>MLEYLFSTVFFTLVSVVGLFLILRWLLFRPVTEVLDQRANRIKSDIEIARKNREEAEKIKAELEERLEKAKDEAKEIIEKAVSRGNEAKEEIIKEAKKEAEKILERARKEIQLEKARAVTQLKDELAILSTMIASKVIEENLTKEKNDHLISKVIEGMGESYEKYHR</sequence>
<evidence type="ECO:0000256" key="10">
    <source>
        <dbReference type="ARBA" id="ARBA00023310"/>
    </source>
</evidence>
<proteinExistence type="inferred from homology"/>
<dbReference type="GO" id="GO:0005886">
    <property type="term" value="C:plasma membrane"/>
    <property type="evidence" value="ECO:0007669"/>
    <property type="project" value="UniProtKB-SubCell"/>
</dbReference>
<evidence type="ECO:0000256" key="15">
    <source>
        <dbReference type="SAM" id="Coils"/>
    </source>
</evidence>
<dbReference type="PANTHER" id="PTHR33445:SF1">
    <property type="entry name" value="ATP SYNTHASE SUBUNIT B"/>
    <property type="match status" value="1"/>
</dbReference>
<keyword evidence="17" id="KW-1185">Reference proteome</keyword>
<dbReference type="GO" id="GO:0046961">
    <property type="term" value="F:proton-transporting ATPase activity, rotational mechanism"/>
    <property type="evidence" value="ECO:0007669"/>
    <property type="project" value="TreeGrafter"/>
</dbReference>
<evidence type="ECO:0000256" key="2">
    <source>
        <dbReference type="ARBA" id="ARBA00022448"/>
    </source>
</evidence>
<evidence type="ECO:0000256" key="1">
    <source>
        <dbReference type="ARBA" id="ARBA00005513"/>
    </source>
</evidence>
<dbReference type="EMBL" id="FOIF01000065">
    <property type="protein sequence ID" value="SET16496.1"/>
    <property type="molecule type" value="Genomic_DNA"/>
</dbReference>
<keyword evidence="8 13" id="KW-0406">Ion transport</keyword>
<dbReference type="GO" id="GO:0012505">
    <property type="term" value="C:endomembrane system"/>
    <property type="evidence" value="ECO:0007669"/>
    <property type="project" value="UniProtKB-SubCell"/>
</dbReference>
<reference evidence="17" key="1">
    <citation type="submission" date="2016-10" db="EMBL/GenBank/DDBJ databases">
        <authorList>
            <person name="Varghese N."/>
            <person name="Submissions S."/>
        </authorList>
    </citation>
    <scope>NUCLEOTIDE SEQUENCE [LARGE SCALE GENOMIC DNA]</scope>
    <source>
        <strain evidence="17">DSM 13577</strain>
    </source>
</reference>
<evidence type="ECO:0000256" key="5">
    <source>
        <dbReference type="ARBA" id="ARBA00022692"/>
    </source>
</evidence>
<dbReference type="AlphaFoldDB" id="A0A1I0CB43"/>
<evidence type="ECO:0000256" key="12">
    <source>
        <dbReference type="ARBA" id="ARBA00037847"/>
    </source>
</evidence>
<dbReference type="InterPro" id="IPR005864">
    <property type="entry name" value="ATP_synth_F0_bsu_bac"/>
</dbReference>
<evidence type="ECO:0000256" key="9">
    <source>
        <dbReference type="ARBA" id="ARBA00023136"/>
    </source>
</evidence>
<keyword evidence="15" id="KW-0175">Coiled coil</keyword>
<keyword evidence="10 13" id="KW-0066">ATP synthesis</keyword>
<dbReference type="InterPro" id="IPR050059">
    <property type="entry name" value="ATP_synthase_B_chain"/>
</dbReference>
<name>A0A1I0CB43_9FIRM</name>
<dbReference type="HAMAP" id="MF_01398">
    <property type="entry name" value="ATP_synth_b_bprime"/>
    <property type="match status" value="1"/>
</dbReference>
<evidence type="ECO:0000256" key="7">
    <source>
        <dbReference type="ARBA" id="ARBA00022989"/>
    </source>
</evidence>
<dbReference type="PANTHER" id="PTHR33445">
    <property type="entry name" value="ATP SYNTHASE SUBUNIT B', CHLOROPLASTIC"/>
    <property type="match status" value="1"/>
</dbReference>
<dbReference type="CDD" id="cd06503">
    <property type="entry name" value="ATP-synt_Fo_b"/>
    <property type="match status" value="1"/>
</dbReference>
<evidence type="ECO:0000256" key="11">
    <source>
        <dbReference type="ARBA" id="ARBA00025198"/>
    </source>
</evidence>
<dbReference type="Proteomes" id="UP000243819">
    <property type="component" value="Unassembled WGS sequence"/>
</dbReference>
<evidence type="ECO:0000256" key="3">
    <source>
        <dbReference type="ARBA" id="ARBA00022475"/>
    </source>
</evidence>
<keyword evidence="4 13" id="KW-0138">CF(0)</keyword>
<keyword evidence="9 13" id="KW-0472">Membrane</keyword>
<dbReference type="InterPro" id="IPR002146">
    <property type="entry name" value="ATP_synth_b/b'su_bac/chlpt"/>
</dbReference>
<feature type="coiled-coil region" evidence="15">
    <location>
        <begin position="39"/>
        <end position="117"/>
    </location>
</feature>
<evidence type="ECO:0000256" key="6">
    <source>
        <dbReference type="ARBA" id="ARBA00022781"/>
    </source>
</evidence>
<dbReference type="InterPro" id="IPR028987">
    <property type="entry name" value="ATP_synth_B-like_membr_sf"/>
</dbReference>
<keyword evidence="5 13" id="KW-0812">Transmembrane</keyword>
<organism evidence="16 17">
    <name type="scientific">Anaerobranca gottschalkii DSM 13577</name>
    <dbReference type="NCBI Taxonomy" id="1120990"/>
    <lineage>
        <taxon>Bacteria</taxon>
        <taxon>Bacillati</taxon>
        <taxon>Bacillota</taxon>
        <taxon>Clostridia</taxon>
        <taxon>Eubacteriales</taxon>
        <taxon>Proteinivoracaceae</taxon>
        <taxon>Anaerobranca</taxon>
    </lineage>
</organism>
<comment type="function">
    <text evidence="13">Component of the F(0) channel, it forms part of the peripheral stalk, linking F(1) to F(0).</text>
</comment>
<keyword evidence="6 13" id="KW-0375">Hydrogen ion transport</keyword>
<evidence type="ECO:0000256" key="4">
    <source>
        <dbReference type="ARBA" id="ARBA00022547"/>
    </source>
</evidence>
<keyword evidence="7 13" id="KW-1133">Transmembrane helix</keyword>